<proteinExistence type="predicted"/>
<evidence type="ECO:0000313" key="1">
    <source>
        <dbReference type="EMBL" id="WYM97524.1"/>
    </source>
</evidence>
<dbReference type="EMBL" id="CP088155">
    <property type="protein sequence ID" value="WYM97524.1"/>
    <property type="molecule type" value="Genomic_DNA"/>
</dbReference>
<sequence length="150" mass="18113">MKNKTIRDFFESLPKEKYNNKYISEYETNRLEYIEEFVNTYDKDRIINEFDDIVSECCRVKDGNTPWFGAYTQDWANEISKDLTGYFYALQEYLKIISRQDLLDLIKKDMLLPITIDAYNYDLLSSNKSLIQDYTKWKYNIKDKKENKNV</sequence>
<keyword evidence="2" id="KW-1185">Reference proteome</keyword>
<dbReference type="RefSeq" id="WP_405312025.1">
    <property type="nucleotide sequence ID" value="NZ_CP088155.1"/>
</dbReference>
<reference evidence="1" key="1">
    <citation type="submission" date="2021-11" db="EMBL/GenBank/DDBJ databases">
        <title>The first genome sequence of unculturable Mycoplasma faucium obtained by de novo assembly of metagenomic reads.</title>
        <authorList>
            <person name="Sabat A.J."/>
            <person name="Bathoorn E."/>
            <person name="Akkerboom V."/>
            <person name="Friedrich A.W."/>
        </authorList>
    </citation>
    <scope>NUCLEOTIDE SEQUENCE [LARGE SCALE GENOMIC DNA]</scope>
    <source>
        <strain evidence="1">UMCG-MFM1</strain>
    </source>
</reference>
<accession>A0ABZ2TM36</accession>
<evidence type="ECO:0000313" key="2">
    <source>
        <dbReference type="Proteomes" id="UP001622612"/>
    </source>
</evidence>
<name>A0ABZ2TM36_9BACT</name>
<dbReference type="Proteomes" id="UP001622612">
    <property type="component" value="Chromosome"/>
</dbReference>
<protein>
    <submittedName>
        <fullName evidence="1">Uncharacterized protein</fullName>
    </submittedName>
</protein>
<gene>
    <name evidence="1" type="ORF">LQ356_01315</name>
</gene>
<organism evidence="1 2">
    <name type="scientific">Metamycoplasma faucium</name>
    <dbReference type="NCBI Taxonomy" id="56142"/>
    <lineage>
        <taxon>Bacteria</taxon>
        <taxon>Bacillati</taxon>
        <taxon>Mycoplasmatota</taxon>
        <taxon>Mycoplasmoidales</taxon>
        <taxon>Metamycoplasmataceae</taxon>
        <taxon>Metamycoplasma</taxon>
    </lineage>
</organism>